<evidence type="ECO:0000256" key="1">
    <source>
        <dbReference type="SAM" id="SignalP"/>
    </source>
</evidence>
<dbReference type="AlphaFoldDB" id="A0A1X9T4H3"/>
<dbReference type="RefSeq" id="WP_087071464.1">
    <property type="nucleotide sequence ID" value="NZ_CP021170.1"/>
</dbReference>
<reference evidence="2 3" key="1">
    <citation type="journal article" date="2016" name="Int. J. Syst. Evol. Microbiol.">
        <title>Paenibacillus damxungensis sp. nov., isolated from raw yak (Bos grunniens) milk.</title>
        <authorList>
            <person name="Wu Z."/>
            <person name="Gao C."/>
            <person name="Han J."/>
            <person name="Liu Z."/>
        </authorList>
    </citation>
    <scope>NUCLEOTIDE SEQUENCE [LARGE SCALE GENOMIC DNA]</scope>
    <source>
        <strain evidence="2 3">BD3526</strain>
        <plasmid evidence="2 3">unnamed1</plasmid>
    </source>
</reference>
<protein>
    <submittedName>
        <fullName evidence="2">Uncharacterized protein</fullName>
    </submittedName>
</protein>
<name>A0A1X9T4H3_9BACL</name>
<keyword evidence="2" id="KW-0614">Plasmid</keyword>
<dbReference type="KEGG" id="pbv:AR543_p0158"/>
<sequence length="148" mass="15944">MKNIKRFLPISVLMFTLSLIVAASAFAALGEGWHDNLSSRQGRTLLTGTPTYIPPGGTIRVAVDQYAKNAAGNYDSTKSPNVTYYIHKEDTLSSNDFHFDVPGNRGGATGKAAYTSQTYTVTGGYYTIHAVNNSTFPVATGGNTYYTN</sequence>
<gene>
    <name evidence="2" type="ORF">AR543_p0158</name>
</gene>
<accession>A0A1X9T4H3</accession>
<feature type="signal peptide" evidence="1">
    <location>
        <begin position="1"/>
        <end position="27"/>
    </location>
</feature>
<organism evidence="2 3">
    <name type="scientific">Paenibacillus bovis</name>
    <dbReference type="NCBI Taxonomy" id="1616788"/>
    <lineage>
        <taxon>Bacteria</taxon>
        <taxon>Bacillati</taxon>
        <taxon>Bacillota</taxon>
        <taxon>Bacilli</taxon>
        <taxon>Bacillales</taxon>
        <taxon>Paenibacillaceae</taxon>
        <taxon>Paenibacillus</taxon>
    </lineage>
</organism>
<evidence type="ECO:0000313" key="3">
    <source>
        <dbReference type="Proteomes" id="UP000078148"/>
    </source>
</evidence>
<keyword evidence="3" id="KW-1185">Reference proteome</keyword>
<feature type="chain" id="PRO_5013050173" evidence="1">
    <location>
        <begin position="28"/>
        <end position="148"/>
    </location>
</feature>
<keyword evidence="1" id="KW-0732">Signal</keyword>
<dbReference type="EMBL" id="CP021170">
    <property type="protein sequence ID" value="ARR10766.1"/>
    <property type="molecule type" value="Genomic_DNA"/>
</dbReference>
<proteinExistence type="predicted"/>
<geneLocation type="plasmid" evidence="2 3">
    <name>unnamed1</name>
</geneLocation>
<dbReference type="Proteomes" id="UP000078148">
    <property type="component" value="Plasmid unnamed1"/>
</dbReference>
<evidence type="ECO:0000313" key="2">
    <source>
        <dbReference type="EMBL" id="ARR10766.1"/>
    </source>
</evidence>